<gene>
    <name evidence="1" type="ORF">IQ266_13040</name>
</gene>
<dbReference type="Gene3D" id="4.10.1150.10">
    <property type="entry name" value="AF2212/PG0164-like"/>
    <property type="match status" value="1"/>
</dbReference>
<organism evidence="1 2">
    <name type="scientific">Romeriopsis navalis LEGE 11480</name>
    <dbReference type="NCBI Taxonomy" id="2777977"/>
    <lineage>
        <taxon>Bacteria</taxon>
        <taxon>Bacillati</taxon>
        <taxon>Cyanobacteriota</taxon>
        <taxon>Cyanophyceae</taxon>
        <taxon>Leptolyngbyales</taxon>
        <taxon>Leptolyngbyaceae</taxon>
        <taxon>Romeriopsis</taxon>
        <taxon>Romeriopsis navalis</taxon>
    </lineage>
</organism>
<name>A0A928VL84_9CYAN</name>
<evidence type="ECO:0000313" key="2">
    <source>
        <dbReference type="Proteomes" id="UP000625316"/>
    </source>
</evidence>
<dbReference type="SUPFAM" id="SSF141694">
    <property type="entry name" value="AF2212/PG0164-like"/>
    <property type="match status" value="1"/>
</dbReference>
<reference evidence="1" key="1">
    <citation type="submission" date="2020-10" db="EMBL/GenBank/DDBJ databases">
        <authorList>
            <person name="Castelo-Branco R."/>
            <person name="Eusebio N."/>
            <person name="Adriana R."/>
            <person name="Vieira A."/>
            <person name="Brugerolle De Fraissinette N."/>
            <person name="Rezende De Castro R."/>
            <person name="Schneider M.P."/>
            <person name="Vasconcelos V."/>
            <person name="Leao P.N."/>
        </authorList>
    </citation>
    <scope>NUCLEOTIDE SEQUENCE</scope>
    <source>
        <strain evidence="1">LEGE 11480</strain>
    </source>
</reference>
<keyword evidence="2" id="KW-1185">Reference proteome</keyword>
<comment type="caution">
    <text evidence="1">The sequence shown here is derived from an EMBL/GenBank/DDBJ whole genome shotgun (WGS) entry which is preliminary data.</text>
</comment>
<accession>A0A928VL84</accession>
<dbReference type="EMBL" id="JADEXQ010000040">
    <property type="protein sequence ID" value="MBE9030658.1"/>
    <property type="molecule type" value="Genomic_DNA"/>
</dbReference>
<dbReference type="InterPro" id="IPR024069">
    <property type="entry name" value="AF2212-like_dom_sf"/>
</dbReference>
<dbReference type="Proteomes" id="UP000625316">
    <property type="component" value="Unassembled WGS sequence"/>
</dbReference>
<sequence>MADLTVIYEDGVLKPTAPLSLREGETLQIRILEPEAPPPANQAALDLLRSWREEGDEQEQKETWEFLKQALDEDRLSDRLK</sequence>
<dbReference type="RefSeq" id="WP_264325488.1">
    <property type="nucleotide sequence ID" value="NZ_JADEXQ010000040.1"/>
</dbReference>
<evidence type="ECO:0000313" key="1">
    <source>
        <dbReference type="EMBL" id="MBE9030658.1"/>
    </source>
</evidence>
<dbReference type="InterPro" id="IPR008203">
    <property type="entry name" value="AF2212-like"/>
</dbReference>
<protein>
    <submittedName>
        <fullName evidence="1">Antitoxin family protein</fullName>
    </submittedName>
</protein>
<dbReference type="AlphaFoldDB" id="A0A928VL84"/>
<proteinExistence type="predicted"/>
<dbReference type="Pfam" id="PF01954">
    <property type="entry name" value="AF2212-like"/>
    <property type="match status" value="1"/>
</dbReference>